<organism evidence="2 3">
    <name type="scientific">Endocarpon pusillum</name>
    <dbReference type="NCBI Taxonomy" id="364733"/>
    <lineage>
        <taxon>Eukaryota</taxon>
        <taxon>Fungi</taxon>
        <taxon>Dikarya</taxon>
        <taxon>Ascomycota</taxon>
        <taxon>Pezizomycotina</taxon>
        <taxon>Eurotiomycetes</taxon>
        <taxon>Chaetothyriomycetidae</taxon>
        <taxon>Verrucariales</taxon>
        <taxon>Verrucariaceae</taxon>
        <taxon>Endocarpon</taxon>
    </lineage>
</organism>
<feature type="compositionally biased region" description="Basic and acidic residues" evidence="1">
    <location>
        <begin position="90"/>
        <end position="110"/>
    </location>
</feature>
<comment type="caution">
    <text evidence="2">The sequence shown here is derived from an EMBL/GenBank/DDBJ whole genome shotgun (WGS) entry which is preliminary data.</text>
</comment>
<dbReference type="Proteomes" id="UP000606974">
    <property type="component" value="Unassembled WGS sequence"/>
</dbReference>
<evidence type="ECO:0000256" key="1">
    <source>
        <dbReference type="SAM" id="MobiDB-lite"/>
    </source>
</evidence>
<keyword evidence="3" id="KW-1185">Reference proteome</keyword>
<accession>A0A8H7E7Y5</accession>
<gene>
    <name evidence="2" type="ORF">GJ744_000838</name>
</gene>
<protein>
    <submittedName>
        <fullName evidence="2">Uncharacterized protein</fullName>
    </submittedName>
</protein>
<feature type="region of interest" description="Disordered" evidence="1">
    <location>
        <begin position="71"/>
        <end position="110"/>
    </location>
</feature>
<feature type="region of interest" description="Disordered" evidence="1">
    <location>
        <begin position="1"/>
        <end position="29"/>
    </location>
</feature>
<proteinExistence type="predicted"/>
<feature type="compositionally biased region" description="Polar residues" evidence="1">
    <location>
        <begin position="1"/>
        <end position="23"/>
    </location>
</feature>
<reference evidence="2" key="1">
    <citation type="submission" date="2020-02" db="EMBL/GenBank/DDBJ databases">
        <authorList>
            <person name="Palmer J.M."/>
        </authorList>
    </citation>
    <scope>NUCLEOTIDE SEQUENCE</scope>
    <source>
        <strain evidence="2">EPUS1.4</strain>
        <tissue evidence="2">Thallus</tissue>
    </source>
</reference>
<evidence type="ECO:0000313" key="2">
    <source>
        <dbReference type="EMBL" id="KAF7512577.1"/>
    </source>
</evidence>
<dbReference type="AlphaFoldDB" id="A0A8H7E7Y5"/>
<sequence>MSASSGIGHPQRSSADTENSETGLSRCPNPALGEGAWFIELNLTVQPHTKNLAQIRKLIDIYGTKIKYLQDTLPSRDQGGMPELEETTNDEYRKTASRQKKETRGGLELH</sequence>
<evidence type="ECO:0000313" key="3">
    <source>
        <dbReference type="Proteomes" id="UP000606974"/>
    </source>
</evidence>
<name>A0A8H7E7Y5_9EURO</name>
<dbReference type="EMBL" id="JAACFV010000011">
    <property type="protein sequence ID" value="KAF7512577.1"/>
    <property type="molecule type" value="Genomic_DNA"/>
</dbReference>